<protein>
    <submittedName>
        <fullName evidence="1">Uncharacterized protein</fullName>
    </submittedName>
</protein>
<sequence length="168" mass="19298">MSIVIFKLSHLPFVDFVLYFPPSTVGKFQRLLIKIEFHQHISLAMAELESVKKSMVERIFSITEAICENSKQTIQSNMKNSSTLSQKNVVNKELLKNCFETTITELKNDYLNSTNTARPITETLKNFKSLLTEQIGELTTEQQFLQTSIETLQRDLVVNIEFSDDELS</sequence>
<dbReference type="Proteomes" id="UP001566132">
    <property type="component" value="Unassembled WGS sequence"/>
</dbReference>
<accession>A0ABD1F865</accession>
<reference evidence="1 2" key="1">
    <citation type="submission" date="2024-05" db="EMBL/GenBank/DDBJ databases">
        <title>Genetic variation in Jamaican populations of the coffee berry borer (Hypothenemus hampei).</title>
        <authorList>
            <person name="Errbii M."/>
            <person name="Myrie A."/>
        </authorList>
    </citation>
    <scope>NUCLEOTIDE SEQUENCE [LARGE SCALE GENOMIC DNA]</scope>
    <source>
        <strain evidence="1">JA-Hopewell-2020-01-JO</strain>
        <tissue evidence="1">Whole body</tissue>
    </source>
</reference>
<keyword evidence="2" id="KW-1185">Reference proteome</keyword>
<evidence type="ECO:0000313" key="2">
    <source>
        <dbReference type="Proteomes" id="UP001566132"/>
    </source>
</evidence>
<dbReference type="AlphaFoldDB" id="A0ABD1F865"/>
<proteinExistence type="predicted"/>
<evidence type="ECO:0000313" key="1">
    <source>
        <dbReference type="EMBL" id="KAL1513643.1"/>
    </source>
</evidence>
<dbReference type="EMBL" id="JBDJPC010000002">
    <property type="protein sequence ID" value="KAL1513643.1"/>
    <property type="molecule type" value="Genomic_DNA"/>
</dbReference>
<name>A0ABD1F865_HYPHA</name>
<comment type="caution">
    <text evidence="1">The sequence shown here is derived from an EMBL/GenBank/DDBJ whole genome shotgun (WGS) entry which is preliminary data.</text>
</comment>
<organism evidence="1 2">
    <name type="scientific">Hypothenemus hampei</name>
    <name type="common">Coffee berry borer</name>
    <dbReference type="NCBI Taxonomy" id="57062"/>
    <lineage>
        <taxon>Eukaryota</taxon>
        <taxon>Metazoa</taxon>
        <taxon>Ecdysozoa</taxon>
        <taxon>Arthropoda</taxon>
        <taxon>Hexapoda</taxon>
        <taxon>Insecta</taxon>
        <taxon>Pterygota</taxon>
        <taxon>Neoptera</taxon>
        <taxon>Endopterygota</taxon>
        <taxon>Coleoptera</taxon>
        <taxon>Polyphaga</taxon>
        <taxon>Cucujiformia</taxon>
        <taxon>Curculionidae</taxon>
        <taxon>Scolytinae</taxon>
        <taxon>Hypothenemus</taxon>
    </lineage>
</organism>
<gene>
    <name evidence="1" type="ORF">ABEB36_003032</name>
</gene>